<evidence type="ECO:0000313" key="2">
    <source>
        <dbReference type="Proteomes" id="UP000789920"/>
    </source>
</evidence>
<dbReference type="Proteomes" id="UP000789920">
    <property type="component" value="Unassembled WGS sequence"/>
</dbReference>
<accession>A0ACA9KAJ1</accession>
<protein>
    <submittedName>
        <fullName evidence="1">6986_t:CDS:1</fullName>
    </submittedName>
</protein>
<reference evidence="1" key="1">
    <citation type="submission" date="2021-06" db="EMBL/GenBank/DDBJ databases">
        <authorList>
            <person name="Kallberg Y."/>
            <person name="Tangrot J."/>
            <person name="Rosling A."/>
        </authorList>
    </citation>
    <scope>NUCLEOTIDE SEQUENCE</scope>
    <source>
        <strain evidence="1">MA461A</strain>
    </source>
</reference>
<evidence type="ECO:0000313" key="1">
    <source>
        <dbReference type="EMBL" id="CAG8459794.1"/>
    </source>
</evidence>
<organism evidence="1 2">
    <name type="scientific">Racocetra persica</name>
    <dbReference type="NCBI Taxonomy" id="160502"/>
    <lineage>
        <taxon>Eukaryota</taxon>
        <taxon>Fungi</taxon>
        <taxon>Fungi incertae sedis</taxon>
        <taxon>Mucoromycota</taxon>
        <taxon>Glomeromycotina</taxon>
        <taxon>Glomeromycetes</taxon>
        <taxon>Diversisporales</taxon>
        <taxon>Gigasporaceae</taxon>
        <taxon>Racocetra</taxon>
    </lineage>
</organism>
<comment type="caution">
    <text evidence="1">The sequence shown here is derived from an EMBL/GenBank/DDBJ whole genome shotgun (WGS) entry which is preliminary data.</text>
</comment>
<name>A0ACA9KAJ1_9GLOM</name>
<sequence length="943" mass="104770">MAIIPSFFESEVKKDIRERQRFLMHFISLSRHQGTRLFVNTQGLGQYKDSRKKSSDSQGETQLGKLSCCESNSSACIANPATCSSVNKLVQCRSINGLGACTRTDSTAQVVCQHTDGIYCLGGNTDRFYNKSSSSLTEKESGSAVTCSDSLASGNCQIENGVGGTFPFDYQVEICGPGYDNIIVAQPSNVPVSTLKIPPTGSSNRTPGSTDGSDNSTSDSIGGPVIIVQQPAVNQPQPEEIMMETFNNGEGGSSNPLPSYTSKQKGKNLGYLQPLTKLELLNVVNTELISGLEYLPAGFAAETLNRIPSSKGSLDTNRYDYQSWRKKYDHGLSNAQKWLNKEYPEYGKCLGEFDKVNKGKKREEITELDISHNTLNRIKDIKLEGRLSLTGFVNLKKFDCYGNKITALDLSSCIQLEEVNCSKQFVLGNLNLSELNKLTKLDCSGNYSLTELNLSDCSELTYLKCCDDKISKITIADPKKLVYLDISTNDLPAQDLTFFKEFTNLEELDISRNRWCGTLEPLKNCVKLVRLDISGTDLYEGIEYLPISLEKFELKRISNENDLVNGELIGEIKSERIIFVDNPTLPFININDDEEEKEEKENEIKINKRKREKSRKKLLEYLGKNCNEVYKPNNLGNLKDKIKEISRSKVVPGGTFNETHYHAKEASTTNIGRNTDYSRSTLNFSGEGSQNIVGISDLGLHNHPAEKNLVETENSFSEISKTTKIFNIKENNMTEPNNNNSNLITNEQPSLTTSSVDTREGNLNMGNQVKGNNANLSSNRRSTEYSGHFHFTGSKSQNVLGNDNKLTQNNNEVDNEGKVVVARLKRETLVKDAMTKLAQDLDSIKILFEILPTVKEKVKQEVDMQKNRSCSPNIKIGGNITTQQGNSNIGNIAEDNADFSCNITPQTENISYQPSASVNQDQQINQEEKGLTSTEEIKKDKPS</sequence>
<keyword evidence="2" id="KW-1185">Reference proteome</keyword>
<dbReference type="EMBL" id="CAJVQC010000066">
    <property type="protein sequence ID" value="CAG8459794.1"/>
    <property type="molecule type" value="Genomic_DNA"/>
</dbReference>
<proteinExistence type="predicted"/>
<gene>
    <name evidence="1" type="ORF">RPERSI_LOCUS104</name>
</gene>